<reference evidence="1" key="1">
    <citation type="submission" date="2014-11" db="EMBL/GenBank/DDBJ databases">
        <authorList>
            <person name="Amaro Gonzalez C."/>
        </authorList>
    </citation>
    <scope>NUCLEOTIDE SEQUENCE</scope>
</reference>
<accession>A0A0E9QI98</accession>
<name>A0A0E9QI98_ANGAN</name>
<reference evidence="1" key="2">
    <citation type="journal article" date="2015" name="Fish Shellfish Immunol.">
        <title>Early steps in the European eel (Anguilla anguilla)-Vibrio vulnificus interaction in the gills: Role of the RtxA13 toxin.</title>
        <authorList>
            <person name="Callol A."/>
            <person name="Pajuelo D."/>
            <person name="Ebbesson L."/>
            <person name="Teles M."/>
            <person name="MacKenzie S."/>
            <person name="Amaro C."/>
        </authorList>
    </citation>
    <scope>NUCLEOTIDE SEQUENCE</scope>
</reference>
<protein>
    <submittedName>
        <fullName evidence="1">Uncharacterized protein</fullName>
    </submittedName>
</protein>
<dbReference type="AlphaFoldDB" id="A0A0E9QI98"/>
<sequence>MLSVTSHVLTFKIPSCQSLPPPPSPLYPK</sequence>
<organism evidence="1">
    <name type="scientific">Anguilla anguilla</name>
    <name type="common">European freshwater eel</name>
    <name type="synonym">Muraena anguilla</name>
    <dbReference type="NCBI Taxonomy" id="7936"/>
    <lineage>
        <taxon>Eukaryota</taxon>
        <taxon>Metazoa</taxon>
        <taxon>Chordata</taxon>
        <taxon>Craniata</taxon>
        <taxon>Vertebrata</taxon>
        <taxon>Euteleostomi</taxon>
        <taxon>Actinopterygii</taxon>
        <taxon>Neopterygii</taxon>
        <taxon>Teleostei</taxon>
        <taxon>Anguilliformes</taxon>
        <taxon>Anguillidae</taxon>
        <taxon>Anguilla</taxon>
    </lineage>
</organism>
<proteinExistence type="predicted"/>
<evidence type="ECO:0000313" key="1">
    <source>
        <dbReference type="EMBL" id="JAH15788.1"/>
    </source>
</evidence>
<dbReference type="EMBL" id="GBXM01092789">
    <property type="protein sequence ID" value="JAH15788.1"/>
    <property type="molecule type" value="Transcribed_RNA"/>
</dbReference>